<name>A0A0A0EMX1_9GAMM</name>
<dbReference type="InterPro" id="IPR039426">
    <property type="entry name" value="TonB-dep_rcpt-like"/>
</dbReference>
<dbReference type="Proteomes" id="UP000030017">
    <property type="component" value="Unassembled WGS sequence"/>
</dbReference>
<gene>
    <name evidence="13" type="ORF">N792_08015</name>
</gene>
<dbReference type="InterPro" id="IPR012910">
    <property type="entry name" value="Plug_dom"/>
</dbReference>
<feature type="signal peptide" evidence="10">
    <location>
        <begin position="1"/>
        <end position="26"/>
    </location>
</feature>
<dbReference type="Gene3D" id="2.40.170.20">
    <property type="entry name" value="TonB-dependent receptor, beta-barrel domain"/>
    <property type="match status" value="1"/>
</dbReference>
<keyword evidence="13" id="KW-0675">Receptor</keyword>
<evidence type="ECO:0000259" key="12">
    <source>
        <dbReference type="Pfam" id="PF07715"/>
    </source>
</evidence>
<evidence type="ECO:0000256" key="2">
    <source>
        <dbReference type="ARBA" id="ARBA00022448"/>
    </source>
</evidence>
<evidence type="ECO:0000313" key="14">
    <source>
        <dbReference type="Proteomes" id="UP000030017"/>
    </source>
</evidence>
<keyword evidence="7 8" id="KW-0998">Cell outer membrane</keyword>
<evidence type="ECO:0000256" key="8">
    <source>
        <dbReference type="PROSITE-ProRule" id="PRU01360"/>
    </source>
</evidence>
<evidence type="ECO:0000256" key="4">
    <source>
        <dbReference type="ARBA" id="ARBA00022692"/>
    </source>
</evidence>
<evidence type="ECO:0000256" key="7">
    <source>
        <dbReference type="ARBA" id="ARBA00023237"/>
    </source>
</evidence>
<sequence>MFCKRNHLALAIGALLSAGIIANASAQSADESTPSKATTLDAVTVTGSHIKRAAISGVGPVTVIDAETIERSGAISVETLLQRLPASAGFAGSQTNAYWAGNGYGTTQVNLRGLGINRTLVLLNGRRIVNGGTGANSSVDLNIIPVALIERIEVLKDGASAIYGADAVAGVVNIITKQNFEGVEASIRYGQTFQQDGEEGAVDVAWGVNSDRGSLMAAINYSESGTVNMADRAACGLGEVDGKLECVGSSSTIGGRALLPDGTRINFNQDPNGDGDFYEAYSPEKHNQNAYPALNAVNPIKRLSFSAFGDYALTDNVRGFAELMYTNRQSDQLATPGTLGIYRAIDIAADHPTNPTGQDIVLQRRSLKEGGNREFYQDVNTFRTVLGVEGGIGTYWDWSMAINWGRNTGDDGSTKVANLDRFDDTMDTSLCSNAPGAAVPCGDYLGYGDVSQEVLDYILYTSRDVGGNEQKSFTANVSGQLFELPAGWVGMATGVEVRRESGWRNPDPLTVLGMANTNRQDPIAGEYTAKEAFVEIAIPLLRDKFLAQSVTLNTAFRYSDYDIFGADTNYKVGLDWELVPSLKMRANYSTAFRIPNVPELFGGVSEGGLTTTDPCSGWANLPSSSVVYQNCQASGVPVGFTQLGKAIQTTVGGNPNLEPEDAETLTVGAVWMPTFVDDLTLTLDYFNIKIDNAIQGIPGSTKLAVCYNTPGLAHQFCSASNFTRNSLTGEIDYLSAQPVNAASERVSGIDIGALYQFDLAGMRASLSIDTSYLKNYDVRPFPSAEEIQYAGKITGGSGSYTQWRSFGSLTLEQGPWSGSYSIQYIGSADDINASRGDIGDHVSSLSYHNAQAKYSFNKSADIVFGIDNLWDKKAPFIQSYTDANTDTMTYDLLGRRWNAKLTYRW</sequence>
<evidence type="ECO:0000259" key="11">
    <source>
        <dbReference type="Pfam" id="PF00593"/>
    </source>
</evidence>
<dbReference type="PANTHER" id="PTHR47234:SF2">
    <property type="entry name" value="TONB-DEPENDENT RECEPTOR"/>
    <property type="match status" value="1"/>
</dbReference>
<dbReference type="GO" id="GO:0009279">
    <property type="term" value="C:cell outer membrane"/>
    <property type="evidence" value="ECO:0007669"/>
    <property type="project" value="UniProtKB-SubCell"/>
</dbReference>
<dbReference type="Pfam" id="PF07715">
    <property type="entry name" value="Plug"/>
    <property type="match status" value="1"/>
</dbReference>
<dbReference type="Pfam" id="PF00593">
    <property type="entry name" value="TonB_dep_Rec_b-barrel"/>
    <property type="match status" value="1"/>
</dbReference>
<evidence type="ECO:0000313" key="13">
    <source>
        <dbReference type="EMBL" id="KGM51625.1"/>
    </source>
</evidence>
<dbReference type="SUPFAM" id="SSF56935">
    <property type="entry name" value="Porins"/>
    <property type="match status" value="1"/>
</dbReference>
<dbReference type="EMBL" id="AVPS01000005">
    <property type="protein sequence ID" value="KGM51625.1"/>
    <property type="molecule type" value="Genomic_DNA"/>
</dbReference>
<evidence type="ECO:0000256" key="10">
    <source>
        <dbReference type="SAM" id="SignalP"/>
    </source>
</evidence>
<dbReference type="OrthoDB" id="6276154at2"/>
<evidence type="ECO:0000256" key="6">
    <source>
        <dbReference type="ARBA" id="ARBA00023136"/>
    </source>
</evidence>
<feature type="domain" description="TonB-dependent receptor-like beta-barrel" evidence="11">
    <location>
        <begin position="461"/>
        <end position="869"/>
    </location>
</feature>
<keyword evidence="2 8" id="KW-0813">Transport</keyword>
<keyword evidence="6 8" id="KW-0472">Membrane</keyword>
<dbReference type="eggNOG" id="COG4771">
    <property type="taxonomic scope" value="Bacteria"/>
</dbReference>
<keyword evidence="4 8" id="KW-0812">Transmembrane</keyword>
<evidence type="ECO:0000256" key="9">
    <source>
        <dbReference type="RuleBase" id="RU003357"/>
    </source>
</evidence>
<keyword evidence="5 9" id="KW-0798">TonB box</keyword>
<evidence type="ECO:0000256" key="1">
    <source>
        <dbReference type="ARBA" id="ARBA00004571"/>
    </source>
</evidence>
<comment type="subcellular location">
    <subcellularLocation>
        <location evidence="1 8">Cell outer membrane</location>
        <topology evidence="1 8">Multi-pass membrane protein</topology>
    </subcellularLocation>
</comment>
<keyword evidence="10" id="KW-0732">Signal</keyword>
<comment type="similarity">
    <text evidence="8 9">Belongs to the TonB-dependent receptor family.</text>
</comment>
<dbReference type="eggNOG" id="COG1629">
    <property type="taxonomic scope" value="Bacteria"/>
</dbReference>
<dbReference type="InterPro" id="IPR036942">
    <property type="entry name" value="Beta-barrel_TonB_sf"/>
</dbReference>
<dbReference type="AlphaFoldDB" id="A0A0A0EMX1"/>
<dbReference type="Gene3D" id="2.170.130.10">
    <property type="entry name" value="TonB-dependent receptor, plug domain"/>
    <property type="match status" value="1"/>
</dbReference>
<keyword evidence="14" id="KW-1185">Reference proteome</keyword>
<dbReference type="CDD" id="cd01347">
    <property type="entry name" value="ligand_gated_channel"/>
    <property type="match status" value="1"/>
</dbReference>
<feature type="domain" description="TonB-dependent receptor plug" evidence="12">
    <location>
        <begin position="59"/>
        <end position="171"/>
    </location>
</feature>
<dbReference type="STRING" id="1122185.N792_08015"/>
<dbReference type="InterPro" id="IPR037066">
    <property type="entry name" value="Plug_dom_sf"/>
</dbReference>
<feature type="chain" id="PRO_5001962299" evidence="10">
    <location>
        <begin position="27"/>
        <end position="905"/>
    </location>
</feature>
<evidence type="ECO:0000256" key="5">
    <source>
        <dbReference type="ARBA" id="ARBA00023077"/>
    </source>
</evidence>
<comment type="caution">
    <text evidence="13">The sequence shown here is derived from an EMBL/GenBank/DDBJ whole genome shotgun (WGS) entry which is preliminary data.</text>
</comment>
<dbReference type="PANTHER" id="PTHR47234">
    <property type="match status" value="1"/>
</dbReference>
<dbReference type="PROSITE" id="PS52016">
    <property type="entry name" value="TONB_DEPENDENT_REC_3"/>
    <property type="match status" value="1"/>
</dbReference>
<reference evidence="13 14" key="1">
    <citation type="submission" date="2013-08" db="EMBL/GenBank/DDBJ databases">
        <title>Genome sequencing of Lysobacter.</title>
        <authorList>
            <person name="Zhang S."/>
            <person name="Wang G."/>
        </authorList>
    </citation>
    <scope>NUCLEOTIDE SEQUENCE [LARGE SCALE GENOMIC DNA]</scope>
    <source>
        <strain evidence="13 14">Ko07</strain>
    </source>
</reference>
<proteinExistence type="inferred from homology"/>
<protein>
    <submittedName>
        <fullName evidence="13">TonB-dependent receptor</fullName>
    </submittedName>
</protein>
<dbReference type="RefSeq" id="WP_036193945.1">
    <property type="nucleotide sequence ID" value="NZ_AVPS01000005.1"/>
</dbReference>
<keyword evidence="3 8" id="KW-1134">Transmembrane beta strand</keyword>
<organism evidence="13 14">
    <name type="scientific">Lysobacter concretionis Ko07 = DSM 16239</name>
    <dbReference type="NCBI Taxonomy" id="1122185"/>
    <lineage>
        <taxon>Bacteria</taxon>
        <taxon>Pseudomonadati</taxon>
        <taxon>Pseudomonadota</taxon>
        <taxon>Gammaproteobacteria</taxon>
        <taxon>Lysobacterales</taxon>
        <taxon>Lysobacteraceae</taxon>
        <taxon>Novilysobacter</taxon>
    </lineage>
</organism>
<accession>A0A0A0EMX1</accession>
<evidence type="ECO:0000256" key="3">
    <source>
        <dbReference type="ARBA" id="ARBA00022452"/>
    </source>
</evidence>
<dbReference type="InterPro" id="IPR000531">
    <property type="entry name" value="Beta-barrel_TonB"/>
</dbReference>